<gene>
    <name evidence="1" type="ORF">E8E12_004078</name>
</gene>
<comment type="caution">
    <text evidence="1">The sequence shown here is derived from an EMBL/GenBank/DDBJ whole genome shotgun (WGS) entry which is preliminary data.</text>
</comment>
<dbReference type="AlphaFoldDB" id="A0A9P4WJ43"/>
<accession>A0A9P4WJ43</accession>
<proteinExistence type="predicted"/>
<sequence>MDLGTLRWMRFNPSPLAFYAEIMPDQDHTSFHLEHLDELPPPVHSILEIKTTAGAELIFDDWDTLKSLDDEEEVCSRVRNQARRKFVIG</sequence>
<evidence type="ECO:0000313" key="2">
    <source>
        <dbReference type="Proteomes" id="UP000758155"/>
    </source>
</evidence>
<name>A0A9P4WJ43_9PLEO</name>
<reference evidence="1" key="1">
    <citation type="submission" date="2019-04" db="EMBL/GenBank/DDBJ databases">
        <title>Sequencing of skin fungus with MAO and IRED activity.</title>
        <authorList>
            <person name="Marsaioli A.J."/>
            <person name="Bonatto J.M.C."/>
            <person name="Reis Junior O."/>
        </authorList>
    </citation>
    <scope>NUCLEOTIDE SEQUENCE</scope>
    <source>
        <strain evidence="1">28M1</strain>
    </source>
</reference>
<dbReference type="OrthoDB" id="3789784at2759"/>
<evidence type="ECO:0000313" key="1">
    <source>
        <dbReference type="EMBL" id="KAF3033756.1"/>
    </source>
</evidence>
<protein>
    <submittedName>
        <fullName evidence="1">Uncharacterized protein</fullName>
    </submittedName>
</protein>
<dbReference type="EMBL" id="SWKV01000076">
    <property type="protein sequence ID" value="KAF3033756.1"/>
    <property type="molecule type" value="Genomic_DNA"/>
</dbReference>
<keyword evidence="2" id="KW-1185">Reference proteome</keyword>
<dbReference type="Proteomes" id="UP000758155">
    <property type="component" value="Unassembled WGS sequence"/>
</dbReference>
<organism evidence="1 2">
    <name type="scientific">Didymella heteroderae</name>
    <dbReference type="NCBI Taxonomy" id="1769908"/>
    <lineage>
        <taxon>Eukaryota</taxon>
        <taxon>Fungi</taxon>
        <taxon>Dikarya</taxon>
        <taxon>Ascomycota</taxon>
        <taxon>Pezizomycotina</taxon>
        <taxon>Dothideomycetes</taxon>
        <taxon>Pleosporomycetidae</taxon>
        <taxon>Pleosporales</taxon>
        <taxon>Pleosporineae</taxon>
        <taxon>Didymellaceae</taxon>
        <taxon>Didymella</taxon>
    </lineage>
</organism>